<feature type="compositionally biased region" description="Acidic residues" evidence="9">
    <location>
        <begin position="506"/>
        <end position="516"/>
    </location>
</feature>
<feature type="binding site" evidence="6">
    <location>
        <begin position="129"/>
        <end position="136"/>
    </location>
    <ligand>
        <name>ATP</name>
        <dbReference type="ChEBI" id="CHEBI:30616"/>
    </ligand>
</feature>
<dbReference type="Pfam" id="PF00225">
    <property type="entry name" value="Kinesin"/>
    <property type="match status" value="1"/>
</dbReference>
<feature type="region of interest" description="Disordered" evidence="9">
    <location>
        <begin position="673"/>
        <end position="698"/>
    </location>
</feature>
<accession>A0ABQ0ETP7</accession>
<evidence type="ECO:0000313" key="12">
    <source>
        <dbReference type="Proteomes" id="UP001623349"/>
    </source>
</evidence>
<keyword evidence="12" id="KW-1185">Reference proteome</keyword>
<evidence type="ECO:0000259" key="10">
    <source>
        <dbReference type="PROSITE" id="PS50067"/>
    </source>
</evidence>
<keyword evidence="5" id="KW-0206">Cytoskeleton</keyword>
<evidence type="ECO:0000256" key="3">
    <source>
        <dbReference type="ARBA" id="ARBA00022741"/>
    </source>
</evidence>
<evidence type="ECO:0000256" key="4">
    <source>
        <dbReference type="ARBA" id="ARBA00022840"/>
    </source>
</evidence>
<dbReference type="InterPro" id="IPR036961">
    <property type="entry name" value="Kinesin_motor_dom_sf"/>
</dbReference>
<dbReference type="Gene3D" id="3.40.850.10">
    <property type="entry name" value="Kinesin motor domain"/>
    <property type="match status" value="1"/>
</dbReference>
<feature type="region of interest" description="Disordered" evidence="9">
    <location>
        <begin position="897"/>
        <end position="946"/>
    </location>
</feature>
<feature type="compositionally biased region" description="Polar residues" evidence="9">
    <location>
        <begin position="817"/>
        <end position="828"/>
    </location>
</feature>
<feature type="region of interest" description="Disordered" evidence="9">
    <location>
        <begin position="489"/>
        <end position="519"/>
    </location>
</feature>
<feature type="region of interest" description="Disordered" evidence="9">
    <location>
        <begin position="225"/>
        <end position="247"/>
    </location>
</feature>
<dbReference type="PROSITE" id="PS00411">
    <property type="entry name" value="KINESIN_MOTOR_1"/>
    <property type="match status" value="1"/>
</dbReference>
<feature type="domain" description="Kinesin motor" evidence="10">
    <location>
        <begin position="27"/>
        <end position="372"/>
    </location>
</feature>
<proteinExistence type="inferred from homology"/>
<keyword evidence="7" id="KW-0493">Microtubule</keyword>
<feature type="coiled-coil region" evidence="8">
    <location>
        <begin position="541"/>
        <end position="599"/>
    </location>
</feature>
<feature type="compositionally biased region" description="Basic and acidic residues" evidence="9">
    <location>
        <begin position="910"/>
        <end position="920"/>
    </location>
</feature>
<keyword evidence="3 6" id="KW-0547">Nucleotide-binding</keyword>
<feature type="compositionally biased region" description="Polar residues" evidence="9">
    <location>
        <begin position="233"/>
        <end position="245"/>
    </location>
</feature>
<dbReference type="InterPro" id="IPR001752">
    <property type="entry name" value="Kinesin_motor_dom"/>
</dbReference>
<comment type="caution">
    <text evidence="11">The sequence shown here is derived from an EMBL/GenBank/DDBJ whole genome shotgun (WGS) entry which is preliminary data.</text>
</comment>
<feature type="compositionally biased region" description="Basic and acidic residues" evidence="9">
    <location>
        <begin position="829"/>
        <end position="840"/>
    </location>
</feature>
<keyword evidence="2" id="KW-0963">Cytoplasm</keyword>
<dbReference type="SUPFAM" id="SSF52540">
    <property type="entry name" value="P-loop containing nucleoside triphosphate hydrolases"/>
    <property type="match status" value="1"/>
</dbReference>
<keyword evidence="8" id="KW-0175">Coiled coil</keyword>
<evidence type="ECO:0000256" key="8">
    <source>
        <dbReference type="SAM" id="Coils"/>
    </source>
</evidence>
<protein>
    <recommendedName>
        <fullName evidence="7">Kinesin-like protein</fullName>
    </recommendedName>
</protein>
<dbReference type="InterPro" id="IPR027417">
    <property type="entry name" value="P-loop_NTPase"/>
</dbReference>
<comment type="subcellular location">
    <subcellularLocation>
        <location evidence="1">Cytoplasm</location>
        <location evidence="1">Cytoskeleton</location>
    </subcellularLocation>
</comment>
<feature type="compositionally biased region" description="Basic and acidic residues" evidence="9">
    <location>
        <begin position="781"/>
        <end position="790"/>
    </location>
</feature>
<feature type="coiled-coil region" evidence="8">
    <location>
        <begin position="387"/>
        <end position="414"/>
    </location>
</feature>
<dbReference type="PANTHER" id="PTHR47968:SF69">
    <property type="entry name" value="KINESIN-LIKE PROTEIN"/>
    <property type="match status" value="1"/>
</dbReference>
<gene>
    <name evidence="11" type="ORF">APTSU1_000563600</name>
</gene>
<keyword evidence="6 7" id="KW-0505">Motor protein</keyword>
<evidence type="ECO:0000256" key="1">
    <source>
        <dbReference type="ARBA" id="ARBA00004245"/>
    </source>
</evidence>
<dbReference type="EMBL" id="BAAFST010000005">
    <property type="protein sequence ID" value="GAB1290406.1"/>
    <property type="molecule type" value="Genomic_DNA"/>
</dbReference>
<dbReference type="PROSITE" id="PS50067">
    <property type="entry name" value="KINESIN_MOTOR_2"/>
    <property type="match status" value="1"/>
</dbReference>
<dbReference type="InterPro" id="IPR019821">
    <property type="entry name" value="Kinesin_motor_CS"/>
</dbReference>
<feature type="compositionally biased region" description="Basic and acidic residues" evidence="9">
    <location>
        <begin position="489"/>
        <end position="505"/>
    </location>
</feature>
<organism evidence="11 12">
    <name type="scientific">Apodemus speciosus</name>
    <name type="common">Large Japanese field mouse</name>
    <dbReference type="NCBI Taxonomy" id="105296"/>
    <lineage>
        <taxon>Eukaryota</taxon>
        <taxon>Metazoa</taxon>
        <taxon>Chordata</taxon>
        <taxon>Craniata</taxon>
        <taxon>Vertebrata</taxon>
        <taxon>Euteleostomi</taxon>
        <taxon>Mammalia</taxon>
        <taxon>Eutheria</taxon>
        <taxon>Euarchontoglires</taxon>
        <taxon>Glires</taxon>
        <taxon>Rodentia</taxon>
        <taxon>Myomorpha</taxon>
        <taxon>Muroidea</taxon>
        <taxon>Muridae</taxon>
        <taxon>Murinae</taxon>
        <taxon>Apodemus</taxon>
    </lineage>
</organism>
<dbReference type="SMART" id="SM00129">
    <property type="entry name" value="KISc"/>
    <property type="match status" value="1"/>
</dbReference>
<dbReference type="InterPro" id="IPR027640">
    <property type="entry name" value="Kinesin-like_fam"/>
</dbReference>
<dbReference type="Proteomes" id="UP001623349">
    <property type="component" value="Unassembled WGS sequence"/>
</dbReference>
<dbReference type="CDD" id="cd01370">
    <property type="entry name" value="KISc_KIP3_like"/>
    <property type="match status" value="1"/>
</dbReference>
<reference evidence="11 12" key="1">
    <citation type="submission" date="2024-08" db="EMBL/GenBank/DDBJ databases">
        <title>The draft genome of Apodemus speciosus.</title>
        <authorList>
            <person name="Nabeshima K."/>
            <person name="Suzuki S."/>
            <person name="Onuma M."/>
        </authorList>
    </citation>
    <scope>NUCLEOTIDE SEQUENCE [LARGE SCALE GENOMIC DNA]</scope>
    <source>
        <strain evidence="11">IB14-021</strain>
    </source>
</reference>
<dbReference type="PANTHER" id="PTHR47968">
    <property type="entry name" value="CENTROMERE PROTEIN E"/>
    <property type="match status" value="1"/>
</dbReference>
<evidence type="ECO:0000256" key="9">
    <source>
        <dbReference type="SAM" id="MobiDB-lite"/>
    </source>
</evidence>
<feature type="region of interest" description="Disordered" evidence="9">
    <location>
        <begin position="781"/>
        <end position="860"/>
    </location>
</feature>
<comment type="similarity">
    <text evidence="6 7">Belongs to the TRAFAC class myosin-kinesin ATPase superfamily. Kinesin family.</text>
</comment>
<feature type="region of interest" description="Disordered" evidence="9">
    <location>
        <begin position="1"/>
        <end position="23"/>
    </location>
</feature>
<evidence type="ECO:0000256" key="7">
    <source>
        <dbReference type="RuleBase" id="RU000394"/>
    </source>
</evidence>
<evidence type="ECO:0000313" key="11">
    <source>
        <dbReference type="EMBL" id="GAB1290406.1"/>
    </source>
</evidence>
<evidence type="ECO:0000256" key="5">
    <source>
        <dbReference type="ARBA" id="ARBA00023212"/>
    </source>
</evidence>
<evidence type="ECO:0000256" key="6">
    <source>
        <dbReference type="PROSITE-ProRule" id="PRU00283"/>
    </source>
</evidence>
<name>A0ABQ0ETP7_APOSI</name>
<evidence type="ECO:0000256" key="2">
    <source>
        <dbReference type="ARBA" id="ARBA00022490"/>
    </source>
</evidence>
<keyword evidence="4 6" id="KW-0067">ATP-binding</keyword>
<sequence>MPSQQTTDPSPARGSPTLREMEPKDQQLMVALRIRPLNSTELEEGATVIAHKVGDQTSRVASKTMALVLMDPGEDPEDPLRAHRSRERTFIFDTVFDQQASQETVYCATIQHLVEGVISGYNATVFAYGPSGAGKTHTMLGMDAEPGIYLQTLTDLFQAIEETQDNMEYSVSMSYLEIYNEVIRDLLNPSSGFLELREDSRGSIQIAGITEVSTSNAQEIMQLLSKGNRQRTQEPTATNKTSSRSHAVLQVTVHQRRRGGGAEEVRLGRLFMVDLAGSERAAQTQNQGKRMKEGAHINRSLLALGNCINALSEKGGSRAQYVNFRDSKLTRLLKDALGGNSRTVMIAHISPASTSFEESRTTLLYAYRAKNIKTRVKRNLLNVSYRIAQYTDVISDLRREIEHLKSKIEKQDKKRSDPSILDIQVTVPHDTEEDSRLQMNKIRAQLIGAFKEQMAMRRSLVELESTNIELHIDMSRHLLTIADWEREKTHHHSDVDSGGQDKEPVDADGEEAEASEPPEVALAREEVNLLLAEQQKTAALKAGLEQRLAHAKQKASQMEKLLPRQVTSEDQREVLQLLCRAHELEVENTELQADNLCRKNLLCQKDFVIQRYHQHRLLCEQVIQGQRQLMQANGISAPEPLEQQYRLYSRELGEGTLDRLLLQLSVMSSSLQDGPIMNVSPPATEETSGEPRGDRRELPWGATFELPQMLLERERDQKPNALGTKSLISRLQPMELRTPQPAGEMSSPPLSAQALKEMALGTKSIALIAASRRCKAYDREGGCLDSRDPSPADWRWPQASPSRDRSLDRKAGRKRSPSFTWSLQQLQTLEKHQPSVEHPLESQLSPAHLQPPKPAGKSFFPAVPVASKMKPSPSFHMDENMLQGPGVSFTFLSTMWQSNSAPSRPPLLPRDIRGSTDSRGRRQSPLPPNNPSKLQGGSAKRPRRPK</sequence>
<feature type="compositionally biased region" description="Basic and acidic residues" evidence="9">
    <location>
        <begin position="689"/>
        <end position="698"/>
    </location>
</feature>
<dbReference type="PRINTS" id="PR00380">
    <property type="entry name" value="KINESINHEAVY"/>
</dbReference>